<keyword evidence="1" id="KW-0812">Transmembrane</keyword>
<evidence type="ECO:0000259" key="2">
    <source>
        <dbReference type="Pfam" id="PF16982"/>
    </source>
</evidence>
<dbReference type="RefSeq" id="WP_019423001.1">
    <property type="nucleotide sequence ID" value="NZ_JAJNBZ010000003.1"/>
</dbReference>
<dbReference type="Proteomes" id="UP001199916">
    <property type="component" value="Unassembled WGS sequence"/>
</dbReference>
<feature type="domain" description="Putative Flagellin Flp1-like" evidence="2">
    <location>
        <begin position="9"/>
        <end position="55"/>
    </location>
</feature>
<sequence length="61" mass="7014">MQRQFIGKRLWQEEDGLGMVEIVVIIAVIVVLALVFRKNITAFLEKLIGKAEKETDKIFKP</sequence>
<evidence type="ECO:0000256" key="1">
    <source>
        <dbReference type="SAM" id="Phobius"/>
    </source>
</evidence>
<evidence type="ECO:0000313" key="4">
    <source>
        <dbReference type="Proteomes" id="UP001199916"/>
    </source>
</evidence>
<gene>
    <name evidence="3" type="ORF">LQV63_05740</name>
</gene>
<dbReference type="EMBL" id="JAJNBZ010000003">
    <property type="protein sequence ID" value="MCE5168811.1"/>
    <property type="molecule type" value="Genomic_DNA"/>
</dbReference>
<organism evidence="3 4">
    <name type="scientific">Paenibacillus profundus</name>
    <dbReference type="NCBI Taxonomy" id="1173085"/>
    <lineage>
        <taxon>Bacteria</taxon>
        <taxon>Bacillati</taxon>
        <taxon>Bacillota</taxon>
        <taxon>Bacilli</taxon>
        <taxon>Bacillales</taxon>
        <taxon>Paenibacillaceae</taxon>
        <taxon>Paenibacillus</taxon>
    </lineage>
</organism>
<comment type="caution">
    <text evidence="3">The sequence shown here is derived from an EMBL/GenBank/DDBJ whole genome shotgun (WGS) entry which is preliminary data.</text>
</comment>
<keyword evidence="1" id="KW-1133">Transmembrane helix</keyword>
<dbReference type="InterPro" id="IPR031564">
    <property type="entry name" value="Flp1-like"/>
</dbReference>
<reference evidence="3 4" key="1">
    <citation type="submission" date="2021-11" db="EMBL/GenBank/DDBJ databases">
        <title>Draft genome sequence of Paenibacillus profundus YoMME, a new Gram-positive bacteria with exoelectrogenic properties.</title>
        <authorList>
            <person name="Hubenova Y."/>
            <person name="Hubenova E."/>
            <person name="Manasiev Y."/>
            <person name="Peykov S."/>
            <person name="Mitov M."/>
        </authorList>
    </citation>
    <scope>NUCLEOTIDE SEQUENCE [LARGE SCALE GENOMIC DNA]</scope>
    <source>
        <strain evidence="3 4">YoMME</strain>
    </source>
</reference>
<proteinExistence type="predicted"/>
<accession>A0ABS8YB89</accession>
<dbReference type="Pfam" id="PF16982">
    <property type="entry name" value="Flp1_like"/>
    <property type="match status" value="1"/>
</dbReference>
<protein>
    <submittedName>
        <fullName evidence="3">Multidrug transporter</fullName>
    </submittedName>
</protein>
<keyword evidence="1" id="KW-0472">Membrane</keyword>
<feature type="transmembrane region" description="Helical" evidence="1">
    <location>
        <begin position="16"/>
        <end position="36"/>
    </location>
</feature>
<evidence type="ECO:0000313" key="3">
    <source>
        <dbReference type="EMBL" id="MCE5168811.1"/>
    </source>
</evidence>
<name>A0ABS8YB89_9BACL</name>
<keyword evidence="4" id="KW-1185">Reference proteome</keyword>